<keyword evidence="2" id="KW-0472">Membrane</keyword>
<evidence type="ECO:0000256" key="1">
    <source>
        <dbReference type="SAM" id="MobiDB-lite"/>
    </source>
</evidence>
<sequence>MSKKVTLTQEQFDALMNGQKPNPTKQQQDKPQPQPQGGMDGLSWFMLFVLALLVALFLIPAGGKP</sequence>
<name>A0ABU6CYS3_9GAMM</name>
<feature type="transmembrane region" description="Helical" evidence="2">
    <location>
        <begin position="41"/>
        <end position="59"/>
    </location>
</feature>
<keyword evidence="2" id="KW-1133">Transmembrane helix</keyword>
<keyword evidence="2" id="KW-0812">Transmembrane</keyword>
<organism evidence="3 4">
    <name type="scientific">Candidatus Thiothrix phosphatis</name>
    <dbReference type="NCBI Taxonomy" id="3112415"/>
    <lineage>
        <taxon>Bacteria</taxon>
        <taxon>Pseudomonadati</taxon>
        <taxon>Pseudomonadota</taxon>
        <taxon>Gammaproteobacteria</taxon>
        <taxon>Thiotrichales</taxon>
        <taxon>Thiotrichaceae</taxon>
        <taxon>Thiothrix</taxon>
    </lineage>
</organism>
<feature type="compositionally biased region" description="Polar residues" evidence="1">
    <location>
        <begin position="1"/>
        <end position="11"/>
    </location>
</feature>
<reference evidence="3 4" key="2">
    <citation type="submission" date="2024-01" db="EMBL/GenBank/DDBJ databases">
        <authorList>
            <person name="Xie X."/>
        </authorList>
    </citation>
    <scope>NUCLEOTIDE SEQUENCE [LARGE SCALE GENOMIC DNA]</scope>
    <source>
        <strain evidence="3">SCUT-1</strain>
    </source>
</reference>
<protein>
    <submittedName>
        <fullName evidence="3">Uncharacterized protein</fullName>
    </submittedName>
</protein>
<keyword evidence="4" id="KW-1185">Reference proteome</keyword>
<feature type="compositionally biased region" description="Low complexity" evidence="1">
    <location>
        <begin position="19"/>
        <end position="31"/>
    </location>
</feature>
<dbReference type="EMBL" id="JAYMYJ010000118">
    <property type="protein sequence ID" value="MEB4591990.1"/>
    <property type="molecule type" value="Genomic_DNA"/>
</dbReference>
<feature type="region of interest" description="Disordered" evidence="1">
    <location>
        <begin position="1"/>
        <end position="38"/>
    </location>
</feature>
<gene>
    <name evidence="3" type="ORF">VSS37_13435</name>
</gene>
<comment type="caution">
    <text evidence="3">The sequence shown here is derived from an EMBL/GenBank/DDBJ whole genome shotgun (WGS) entry which is preliminary data.</text>
</comment>
<dbReference type="RefSeq" id="WP_324696009.1">
    <property type="nucleotide sequence ID" value="NZ_JAYMYJ010000118.1"/>
</dbReference>
<dbReference type="Proteomes" id="UP001308005">
    <property type="component" value="Unassembled WGS sequence"/>
</dbReference>
<accession>A0ABU6CYS3</accession>
<evidence type="ECO:0000313" key="4">
    <source>
        <dbReference type="Proteomes" id="UP001308005"/>
    </source>
</evidence>
<evidence type="ECO:0000256" key="2">
    <source>
        <dbReference type="SAM" id="Phobius"/>
    </source>
</evidence>
<evidence type="ECO:0000313" key="3">
    <source>
        <dbReference type="EMBL" id="MEB4591990.1"/>
    </source>
</evidence>
<proteinExistence type="predicted"/>
<reference evidence="4" key="1">
    <citation type="submission" date="2023-07" db="EMBL/GenBank/DDBJ databases">
        <title>The carbon used by Thiothrix.</title>
        <authorList>
            <person name="Chen L."/>
        </authorList>
    </citation>
    <scope>NUCLEOTIDE SEQUENCE [LARGE SCALE GENOMIC DNA]</scope>
</reference>